<protein>
    <recommendedName>
        <fullName evidence="2">Antitoxin</fullName>
    </recommendedName>
</protein>
<evidence type="ECO:0000256" key="1">
    <source>
        <dbReference type="ARBA" id="ARBA00009981"/>
    </source>
</evidence>
<comment type="similarity">
    <text evidence="1 2">Belongs to the phD/YefM antitoxin family.</text>
</comment>
<evidence type="ECO:0000313" key="3">
    <source>
        <dbReference type="EMBL" id="POZ49567.1"/>
    </source>
</evidence>
<dbReference type="EMBL" id="PGFZ01000059">
    <property type="protein sequence ID" value="POZ49567.1"/>
    <property type="molecule type" value="Genomic_DNA"/>
</dbReference>
<name>A0A2S5CFM4_9GAMM</name>
<proteinExistence type="inferred from homology"/>
<organism evidence="3 4">
    <name type="scientific">Methylovulum psychrotolerans</name>
    <dbReference type="NCBI Taxonomy" id="1704499"/>
    <lineage>
        <taxon>Bacteria</taxon>
        <taxon>Pseudomonadati</taxon>
        <taxon>Pseudomonadota</taxon>
        <taxon>Gammaproteobacteria</taxon>
        <taxon>Methylococcales</taxon>
        <taxon>Methylococcaceae</taxon>
        <taxon>Methylovulum</taxon>
    </lineage>
</organism>
<dbReference type="RefSeq" id="WP_103976017.1">
    <property type="nucleotide sequence ID" value="NZ_JAGVVN010000007.1"/>
</dbReference>
<comment type="function">
    <text evidence="2">Antitoxin component of a type II toxin-antitoxin (TA) system.</text>
</comment>
<dbReference type="InterPro" id="IPR006442">
    <property type="entry name" value="Antitoxin_Phd/YefM"/>
</dbReference>
<dbReference type="AlphaFoldDB" id="A0A2S5CFM4"/>
<sequence>MVTISSAEFQRHFGRYQDVALTEPVAITRNGRERVVVLSVDEYQRLKRRDRIVLSVDDFTEEDLQNIRKAEPPIESIAFNAELIG</sequence>
<dbReference type="InterPro" id="IPR036165">
    <property type="entry name" value="YefM-like_sf"/>
</dbReference>
<gene>
    <name evidence="3" type="ORF">AADEFJLK_04663</name>
</gene>
<dbReference type="Pfam" id="PF02604">
    <property type="entry name" value="PhdYeFM_antitox"/>
    <property type="match status" value="1"/>
</dbReference>
<reference evidence="3 4" key="1">
    <citation type="submission" date="2017-11" db="EMBL/GenBank/DDBJ databases">
        <title>Draft Genome Sequence of Methylobacter psychrotolerans Sph1T, an Obligate Methanotroph from Low-Temperature Environments.</title>
        <authorList>
            <person name="Oshkin I.Y."/>
            <person name="Miroshnikov K."/>
            <person name="Belova S.E."/>
            <person name="Korzhenkov A."/>
            <person name="Toshchakov S.V."/>
            <person name="Dedysh S.N."/>
        </authorList>
    </citation>
    <scope>NUCLEOTIDE SEQUENCE [LARGE SCALE GENOMIC DNA]</scope>
    <source>
        <strain evidence="3 4">Sph1</strain>
    </source>
</reference>
<accession>A0A2S5CFM4</accession>
<dbReference type="NCBIfam" id="TIGR01552">
    <property type="entry name" value="phd_fam"/>
    <property type="match status" value="1"/>
</dbReference>
<evidence type="ECO:0000256" key="2">
    <source>
        <dbReference type="RuleBase" id="RU362080"/>
    </source>
</evidence>
<comment type="caution">
    <text evidence="3">The sequence shown here is derived from an EMBL/GenBank/DDBJ whole genome shotgun (WGS) entry which is preliminary data.</text>
</comment>
<dbReference type="SUPFAM" id="SSF143120">
    <property type="entry name" value="YefM-like"/>
    <property type="match status" value="1"/>
</dbReference>
<dbReference type="Gene3D" id="3.40.1620.10">
    <property type="entry name" value="YefM-like domain"/>
    <property type="match status" value="1"/>
</dbReference>
<evidence type="ECO:0000313" key="4">
    <source>
        <dbReference type="Proteomes" id="UP000237423"/>
    </source>
</evidence>
<dbReference type="Proteomes" id="UP000237423">
    <property type="component" value="Unassembled WGS sequence"/>
</dbReference>